<evidence type="ECO:0000256" key="3">
    <source>
        <dbReference type="ARBA" id="ARBA00022737"/>
    </source>
</evidence>
<evidence type="ECO:0000313" key="9">
    <source>
        <dbReference type="Proteomes" id="UP000187609"/>
    </source>
</evidence>
<gene>
    <name evidence="8" type="primary">R1B-17_6</name>
    <name evidence="8" type="ORF">A4A49_08918</name>
</gene>
<dbReference type="PANTHER" id="PTHR36766">
    <property type="entry name" value="PLANT BROAD-SPECTRUM MILDEW RESISTANCE PROTEIN RPW8"/>
    <property type="match status" value="1"/>
</dbReference>
<sequence length="696" mass="78732">MEGAVHVNAPTANIHFMIEFLLITLTDISNHSIPHDKLNDILAHTGALTREISIAVRELEESSSNKENIKDANATANFLPKIEQMKGYLKPIFLKAPDLSQLCFPRGDGLLFMNLLLRHLNDLFNSNASSVALIKQEIGIVKEDLEFLRLSLWKVRQSMDNNGLLKDIWRRALDAAYETEHVISSILGRDNGLSHLVFSLPSIIDKIKLIVAEITCLQREDIAKKGDPLDTNSSDEPIEPNSPSFVDVTVGFEEEAAWIIDQLMDGPTLDVISIVRMPGLGKTTLANKVYKKRIIDRHFNVRAWCTVPQKCNNSKVLQKILDEVTSPKDKEREGDKDDIAEELRRELYDKRYLIVLDDVWDIATAEMLIACFPKVERGSRIILTSRSSQVAMKVKCDSDPFYLQLLTPDKSWELFEKMVFGEASCSDGLLEVGQKIVEKCQGLPLAVALIAGVMRRKEKKKDSWLEILDNLKYFAFENEEQMMKRFPNLQHLQCTIKEPMDPSIDCNWSPKLDVFTKLESLVASFESDKYSGGIPPPREYHFPSSLKELRLYNCPLRPALLSAIAGLPDLEILGIGVSYFVEDEWDTSDDTFESLKILSFKNVHFPGTWQVDKETFPKLEQLILELCNELKEIPSAFGDISSLKYIHVADINGDLGDSAIEIKDDVAAITGEERLDVHVSDKYYHMGEKVSINECL</sequence>
<evidence type="ECO:0000259" key="7">
    <source>
        <dbReference type="Pfam" id="PF00931"/>
    </source>
</evidence>
<evidence type="ECO:0000256" key="1">
    <source>
        <dbReference type="ARBA" id="ARBA00008894"/>
    </source>
</evidence>
<dbReference type="InterPro" id="IPR002182">
    <property type="entry name" value="NB-ARC"/>
</dbReference>
<keyword evidence="3" id="KW-0677">Repeat</keyword>
<reference evidence="8" key="1">
    <citation type="submission" date="2016-11" db="EMBL/GenBank/DDBJ databases">
        <title>The genome of Nicotiana attenuata.</title>
        <authorList>
            <person name="Xu S."/>
            <person name="Brockmoeller T."/>
            <person name="Gaquerel E."/>
            <person name="Navarro A."/>
            <person name="Kuhl H."/>
            <person name="Gase K."/>
            <person name="Ling Z."/>
            <person name="Zhou W."/>
            <person name="Kreitzer C."/>
            <person name="Stanke M."/>
            <person name="Tang H."/>
            <person name="Lyons E."/>
            <person name="Pandey P."/>
            <person name="Pandey S.P."/>
            <person name="Timmermann B."/>
            <person name="Baldwin I.T."/>
        </authorList>
    </citation>
    <scope>NUCLEOTIDE SEQUENCE [LARGE SCALE GENOMIC DNA]</scope>
    <source>
        <strain evidence="8">UT</strain>
    </source>
</reference>
<name>A0A1J6IGV2_NICAT</name>
<feature type="domain" description="NB-ARC" evidence="7">
    <location>
        <begin position="257"/>
        <end position="422"/>
    </location>
</feature>
<evidence type="ECO:0000256" key="4">
    <source>
        <dbReference type="ARBA" id="ARBA00022741"/>
    </source>
</evidence>
<accession>A0A1J6IGV2</accession>
<keyword evidence="6" id="KW-0067">ATP-binding</keyword>
<proteinExistence type="inferred from homology"/>
<dbReference type="FunFam" id="3.40.50.300:FF:001091">
    <property type="entry name" value="Probable disease resistance protein At1g61300"/>
    <property type="match status" value="1"/>
</dbReference>
<dbReference type="SUPFAM" id="SSF52047">
    <property type="entry name" value="RNI-like"/>
    <property type="match status" value="1"/>
</dbReference>
<dbReference type="OMA" id="APTANIH"/>
<dbReference type="InterPro" id="IPR027417">
    <property type="entry name" value="P-loop_NTPase"/>
</dbReference>
<dbReference type="PRINTS" id="PR00364">
    <property type="entry name" value="DISEASERSIST"/>
</dbReference>
<dbReference type="PANTHER" id="PTHR36766:SF44">
    <property type="entry name" value="NBS-CODING RESISTANCE GENE ANALOG"/>
    <property type="match status" value="1"/>
</dbReference>
<dbReference type="Gene3D" id="3.40.50.300">
    <property type="entry name" value="P-loop containing nucleotide triphosphate hydrolases"/>
    <property type="match status" value="1"/>
</dbReference>
<dbReference type="SMR" id="A0A1J6IGV2"/>
<dbReference type="SUPFAM" id="SSF52540">
    <property type="entry name" value="P-loop containing nucleoside triphosphate hydrolases"/>
    <property type="match status" value="1"/>
</dbReference>
<dbReference type="InterPro" id="IPR032675">
    <property type="entry name" value="LRR_dom_sf"/>
</dbReference>
<organism evidence="8 9">
    <name type="scientific">Nicotiana attenuata</name>
    <name type="common">Coyote tobacco</name>
    <dbReference type="NCBI Taxonomy" id="49451"/>
    <lineage>
        <taxon>Eukaryota</taxon>
        <taxon>Viridiplantae</taxon>
        <taxon>Streptophyta</taxon>
        <taxon>Embryophyta</taxon>
        <taxon>Tracheophyta</taxon>
        <taxon>Spermatophyta</taxon>
        <taxon>Magnoliopsida</taxon>
        <taxon>eudicotyledons</taxon>
        <taxon>Gunneridae</taxon>
        <taxon>Pentapetalae</taxon>
        <taxon>asterids</taxon>
        <taxon>lamiids</taxon>
        <taxon>Solanales</taxon>
        <taxon>Solanaceae</taxon>
        <taxon>Nicotianoideae</taxon>
        <taxon>Nicotianeae</taxon>
        <taxon>Nicotiana</taxon>
    </lineage>
</organism>
<comment type="similarity">
    <text evidence="1">Belongs to the disease resistance NB-LRR family.</text>
</comment>
<evidence type="ECO:0000313" key="8">
    <source>
        <dbReference type="EMBL" id="OIS96958.1"/>
    </source>
</evidence>
<evidence type="ECO:0000256" key="6">
    <source>
        <dbReference type="ARBA" id="ARBA00022840"/>
    </source>
</evidence>
<evidence type="ECO:0000256" key="2">
    <source>
        <dbReference type="ARBA" id="ARBA00022614"/>
    </source>
</evidence>
<evidence type="ECO:0000256" key="5">
    <source>
        <dbReference type="ARBA" id="ARBA00022821"/>
    </source>
</evidence>
<dbReference type="Gramene" id="OIS96958">
    <property type="protein sequence ID" value="OIS96958"/>
    <property type="gene ID" value="A4A49_08918"/>
</dbReference>
<keyword evidence="4" id="KW-0547">Nucleotide-binding</keyword>
<protein>
    <submittedName>
        <fullName evidence="8">Late blight resistance protein -like r1b-17</fullName>
    </submittedName>
</protein>
<dbReference type="InterPro" id="IPR042197">
    <property type="entry name" value="Apaf_helical"/>
</dbReference>
<keyword evidence="2" id="KW-0433">Leucine-rich repeat</keyword>
<dbReference type="EMBL" id="MJEQ01037193">
    <property type="protein sequence ID" value="OIS96958.1"/>
    <property type="molecule type" value="Genomic_DNA"/>
</dbReference>
<dbReference type="GO" id="GO:0043531">
    <property type="term" value="F:ADP binding"/>
    <property type="evidence" value="ECO:0007669"/>
    <property type="project" value="InterPro"/>
</dbReference>
<dbReference type="GO" id="GO:0006952">
    <property type="term" value="P:defense response"/>
    <property type="evidence" value="ECO:0007669"/>
    <property type="project" value="UniProtKB-KW"/>
</dbReference>
<dbReference type="Gene3D" id="3.80.10.10">
    <property type="entry name" value="Ribonuclease Inhibitor"/>
    <property type="match status" value="1"/>
</dbReference>
<dbReference type="Pfam" id="PF00931">
    <property type="entry name" value="NB-ARC"/>
    <property type="match status" value="1"/>
</dbReference>
<dbReference type="InterPro" id="IPR038005">
    <property type="entry name" value="RX-like_CC"/>
</dbReference>
<dbReference type="GO" id="GO:0005524">
    <property type="term" value="F:ATP binding"/>
    <property type="evidence" value="ECO:0007669"/>
    <property type="project" value="UniProtKB-KW"/>
</dbReference>
<dbReference type="Gene3D" id="1.10.8.430">
    <property type="entry name" value="Helical domain of apoptotic protease-activating factors"/>
    <property type="match status" value="1"/>
</dbReference>
<dbReference type="Proteomes" id="UP000187609">
    <property type="component" value="Unassembled WGS sequence"/>
</dbReference>
<keyword evidence="9" id="KW-1185">Reference proteome</keyword>
<dbReference type="AlphaFoldDB" id="A0A1J6IGV2"/>
<dbReference type="CDD" id="cd14798">
    <property type="entry name" value="RX-CC_like"/>
    <property type="match status" value="1"/>
</dbReference>
<keyword evidence="5" id="KW-0611">Plant defense</keyword>
<comment type="caution">
    <text evidence="8">The sequence shown here is derived from an EMBL/GenBank/DDBJ whole genome shotgun (WGS) entry which is preliminary data.</text>
</comment>